<dbReference type="Pfam" id="PF13289">
    <property type="entry name" value="SIR2_2"/>
    <property type="match status" value="1"/>
</dbReference>
<dbReference type="RefSeq" id="WP_190278454.1">
    <property type="nucleotide sequence ID" value="NZ_CACRUA010000007.1"/>
</dbReference>
<dbReference type="AlphaFoldDB" id="A0AAW6AYK9"/>
<dbReference type="Proteomes" id="UP001300871">
    <property type="component" value="Unassembled WGS sequence"/>
</dbReference>
<evidence type="ECO:0000313" key="1">
    <source>
        <dbReference type="EMBL" id="MDB2000821.1"/>
    </source>
</evidence>
<gene>
    <name evidence="1" type="ORF">PM006_11465</name>
</gene>
<proteinExistence type="predicted"/>
<sequence>MEKIMSSDLTIIAQMIKNQVRPSDWNYLIRKSLYSSYEDNPYILNISPLYQELIKLVKKYDISNIIDYNYDDTFYHSLKRSGLKYRNCYESNQIKGKNRIFYPHGYIPMKGGVITEIVLSEDDYQNQIYKQNLWSNNIQTTLFSSNTNIFIGLSLNDSNIRRLINMCSNANYYTHYAFLPSTGEDQALQAVKYNEPYEQR</sequence>
<evidence type="ECO:0000313" key="2">
    <source>
        <dbReference type="Proteomes" id="UP001300871"/>
    </source>
</evidence>
<protein>
    <submittedName>
        <fullName evidence="1">SIR2 family protein</fullName>
    </submittedName>
</protein>
<comment type="caution">
    <text evidence="1">The sequence shown here is derived from an EMBL/GenBank/DDBJ whole genome shotgun (WGS) entry which is preliminary data.</text>
</comment>
<reference evidence="1" key="1">
    <citation type="submission" date="2023-01" db="EMBL/GenBank/DDBJ databases">
        <title>Human gut microbiome strain richness.</title>
        <authorList>
            <person name="Chen-Liaw A."/>
        </authorList>
    </citation>
    <scope>NUCLEOTIDE SEQUENCE</scope>
    <source>
        <strain evidence="1">B1_m1001713B170214d0_201011</strain>
    </source>
</reference>
<dbReference type="GeneID" id="57968966"/>
<accession>A0AAW6AYK9</accession>
<organism evidence="1 2">
    <name type="scientific">Clostridium symbiosum</name>
    <name type="common">Bacteroides symbiosus</name>
    <dbReference type="NCBI Taxonomy" id="1512"/>
    <lineage>
        <taxon>Bacteria</taxon>
        <taxon>Bacillati</taxon>
        <taxon>Bacillota</taxon>
        <taxon>Clostridia</taxon>
        <taxon>Lachnospirales</taxon>
        <taxon>Lachnospiraceae</taxon>
        <taxon>Otoolea</taxon>
    </lineage>
</organism>
<dbReference type="EMBL" id="JAQLGM010000026">
    <property type="protein sequence ID" value="MDB2000821.1"/>
    <property type="molecule type" value="Genomic_DNA"/>
</dbReference>
<name>A0AAW6AYK9_CLOSY</name>